<name>A0A6J4JZE1_9BACT</name>
<gene>
    <name evidence="3" type="ORF">AVDCRST_MAG63-4660</name>
</gene>
<keyword evidence="3" id="KW-0560">Oxidoreductase</keyword>
<evidence type="ECO:0000259" key="2">
    <source>
        <dbReference type="Pfam" id="PF00296"/>
    </source>
</evidence>
<dbReference type="InterPro" id="IPR036661">
    <property type="entry name" value="Luciferase-like_sf"/>
</dbReference>
<protein>
    <submittedName>
        <fullName evidence="3">Luciferase-like monooxygenase YhbW</fullName>
    </submittedName>
</protein>
<dbReference type="PANTHER" id="PTHR30137:SF6">
    <property type="entry name" value="LUCIFERASE-LIKE MONOOXYGENASE"/>
    <property type="match status" value="1"/>
</dbReference>
<comment type="similarity">
    <text evidence="1">To bacterial alkanal monooxygenase alpha and beta chains.</text>
</comment>
<reference evidence="3" key="1">
    <citation type="submission" date="2020-02" db="EMBL/GenBank/DDBJ databases">
        <authorList>
            <person name="Meier V. D."/>
        </authorList>
    </citation>
    <scope>NUCLEOTIDE SEQUENCE</scope>
    <source>
        <strain evidence="3">AVDCRST_MAG63</strain>
    </source>
</reference>
<dbReference type="GO" id="GO:0005829">
    <property type="term" value="C:cytosol"/>
    <property type="evidence" value="ECO:0007669"/>
    <property type="project" value="TreeGrafter"/>
</dbReference>
<dbReference type="FunFam" id="3.20.20.30:FF:000002">
    <property type="entry name" value="LLM class flavin-dependent oxidoreductase"/>
    <property type="match status" value="1"/>
</dbReference>
<dbReference type="CDD" id="cd00347">
    <property type="entry name" value="Flavin_utilizing_monoxygenases"/>
    <property type="match status" value="1"/>
</dbReference>
<keyword evidence="3" id="KW-0503">Monooxygenase</keyword>
<dbReference type="AlphaFoldDB" id="A0A6J4JZE1"/>
<dbReference type="InterPro" id="IPR011251">
    <property type="entry name" value="Luciferase-like_dom"/>
</dbReference>
<organism evidence="3">
    <name type="scientific">uncultured Armatimonadetes bacterium</name>
    <dbReference type="NCBI Taxonomy" id="157466"/>
    <lineage>
        <taxon>Bacteria</taxon>
        <taxon>Bacillati</taxon>
        <taxon>Armatimonadota</taxon>
        <taxon>environmental samples</taxon>
    </lineage>
</organism>
<dbReference type="SUPFAM" id="SSF51679">
    <property type="entry name" value="Bacterial luciferase-like"/>
    <property type="match status" value="1"/>
</dbReference>
<dbReference type="Pfam" id="PF00296">
    <property type="entry name" value="Bac_luciferase"/>
    <property type="match status" value="1"/>
</dbReference>
<dbReference type="GO" id="GO:0016705">
    <property type="term" value="F:oxidoreductase activity, acting on paired donors, with incorporation or reduction of molecular oxygen"/>
    <property type="evidence" value="ECO:0007669"/>
    <property type="project" value="InterPro"/>
</dbReference>
<sequence length="338" mass="36338">MSLPFSVLDLIPLARGTSSGQALRNSIELARVTDRLGYRRYWFAEHHNMSTVVRTTPEIMIALTAEATTRIRVGSGGVMLPNHAPLKVAESFKMLEALHPGRIDLGIGRAPGTDPAAALALRGSRGALRGDDFPDRLAELMALGEGSIPSDLPPAFVSAVPPDASLPPIWLLGSSDFSARLAARLGTGFGFAAHFSDLPPEGPLRAYREQFRAGGALERPHAILTVSVVCAETDAEAERLAASLLVAFVRLRTGQRSELLSPEEAEAYAFTPGERTVLEGIRALHIAGSPATVKRRIDDLVARTAADEVMVTTFTHGHAERLRSYELVAEAFGLPRHE</sequence>
<evidence type="ECO:0000313" key="3">
    <source>
        <dbReference type="EMBL" id="CAA9291737.1"/>
    </source>
</evidence>
<dbReference type="GO" id="GO:0004497">
    <property type="term" value="F:monooxygenase activity"/>
    <property type="evidence" value="ECO:0007669"/>
    <property type="project" value="UniProtKB-KW"/>
</dbReference>
<dbReference type="InterPro" id="IPR050766">
    <property type="entry name" value="Bact_Lucif_Oxidored"/>
</dbReference>
<proteinExistence type="predicted"/>
<dbReference type="InterPro" id="IPR019949">
    <property type="entry name" value="CmoO-like"/>
</dbReference>
<dbReference type="NCBIfam" id="TIGR03558">
    <property type="entry name" value="oxido_grp_1"/>
    <property type="match status" value="1"/>
</dbReference>
<dbReference type="Gene3D" id="3.20.20.30">
    <property type="entry name" value="Luciferase-like domain"/>
    <property type="match status" value="1"/>
</dbReference>
<dbReference type="EMBL" id="CADCTO010000615">
    <property type="protein sequence ID" value="CAA9291737.1"/>
    <property type="molecule type" value="Genomic_DNA"/>
</dbReference>
<accession>A0A6J4JZE1</accession>
<feature type="domain" description="Luciferase-like" evidence="2">
    <location>
        <begin position="5"/>
        <end position="304"/>
    </location>
</feature>
<dbReference type="PANTHER" id="PTHR30137">
    <property type="entry name" value="LUCIFERASE-LIKE MONOOXYGENASE"/>
    <property type="match status" value="1"/>
</dbReference>
<evidence type="ECO:0000256" key="1">
    <source>
        <dbReference type="ARBA" id="ARBA00007789"/>
    </source>
</evidence>